<name>D8LEC1_ECTSI</name>
<accession>D8LEC1</accession>
<sequence>MAEDAASCRGCIFRWRFGFRRALYEQLFLKNEPLVVLVRNMLGIKGDGDVARVMRVFLDVDLRGTHKLDIETFFEYFGIEFSEYNKRAFRLLAFGDEQEDRTGRRGSSSSKRSSLSLKFDQFFVSMYNYGTLLHEALVRFAFDVMASGKEFCNRQDVIGLVSLLHSEKSRVRNTTDTLMGIMDPHNRDKVSFETFRKEERRLGSMLFPAFKLQKTLRAKVLGQRFWRKATKRRRKARMVGADLCREYTKVGRRSRASTRRNRVPRATVRMGLKEREKGRAGGGQAELAAPAAAALVVVARKKKPPIRPSSCSQRADECR</sequence>
<reference evidence="1 2" key="1">
    <citation type="journal article" date="2010" name="Nature">
        <title>The Ectocarpus genome and the independent evolution of multicellularity in brown algae.</title>
        <authorList>
            <person name="Cock J.M."/>
            <person name="Sterck L."/>
            <person name="Rouze P."/>
            <person name="Scornet D."/>
            <person name="Allen A.E."/>
            <person name="Amoutzias G."/>
            <person name="Anthouard V."/>
            <person name="Artiguenave F."/>
            <person name="Aury J.M."/>
            <person name="Badger J.H."/>
            <person name="Beszteri B."/>
            <person name="Billiau K."/>
            <person name="Bonnet E."/>
            <person name="Bothwell J.H."/>
            <person name="Bowler C."/>
            <person name="Boyen C."/>
            <person name="Brownlee C."/>
            <person name="Carrano C.J."/>
            <person name="Charrier B."/>
            <person name="Cho G.Y."/>
            <person name="Coelho S.M."/>
            <person name="Collen J."/>
            <person name="Corre E."/>
            <person name="Da Silva C."/>
            <person name="Delage L."/>
            <person name="Delaroque N."/>
            <person name="Dittami S.M."/>
            <person name="Doulbeau S."/>
            <person name="Elias M."/>
            <person name="Farnham G."/>
            <person name="Gachon C.M."/>
            <person name="Gschloessl B."/>
            <person name="Heesch S."/>
            <person name="Jabbari K."/>
            <person name="Jubin C."/>
            <person name="Kawai H."/>
            <person name="Kimura K."/>
            <person name="Kloareg B."/>
            <person name="Kupper F.C."/>
            <person name="Lang D."/>
            <person name="Le Bail A."/>
            <person name="Leblanc C."/>
            <person name="Lerouge P."/>
            <person name="Lohr M."/>
            <person name="Lopez P.J."/>
            <person name="Martens C."/>
            <person name="Maumus F."/>
            <person name="Michel G."/>
            <person name="Miranda-Saavedra D."/>
            <person name="Morales J."/>
            <person name="Moreau H."/>
            <person name="Motomura T."/>
            <person name="Nagasato C."/>
            <person name="Napoli C.A."/>
            <person name="Nelson D.R."/>
            <person name="Nyvall-Collen P."/>
            <person name="Peters A.F."/>
            <person name="Pommier C."/>
            <person name="Potin P."/>
            <person name="Poulain J."/>
            <person name="Quesneville H."/>
            <person name="Read B."/>
            <person name="Rensing S.A."/>
            <person name="Ritter A."/>
            <person name="Rousvoal S."/>
            <person name="Samanta M."/>
            <person name="Samson G."/>
            <person name="Schroeder D.C."/>
            <person name="Segurens B."/>
            <person name="Strittmatter M."/>
            <person name="Tonon T."/>
            <person name="Tregear J.W."/>
            <person name="Valentin K."/>
            <person name="von Dassow P."/>
            <person name="Yamagishi T."/>
            <person name="Van de Peer Y."/>
            <person name="Wincker P."/>
        </authorList>
    </citation>
    <scope>NUCLEOTIDE SEQUENCE [LARGE SCALE GENOMIC DNA]</scope>
    <source>
        <strain evidence="2">Ec32 / CCAP1310/4</strain>
    </source>
</reference>
<protein>
    <recommendedName>
        <fullName evidence="3">EF-hand domain-containing protein</fullName>
    </recommendedName>
</protein>
<evidence type="ECO:0000313" key="1">
    <source>
        <dbReference type="EMBL" id="CBN74206.1"/>
    </source>
</evidence>
<dbReference type="OrthoDB" id="206890at2759"/>
<proteinExistence type="predicted"/>
<keyword evidence="2" id="KW-1185">Reference proteome</keyword>
<evidence type="ECO:0008006" key="3">
    <source>
        <dbReference type="Google" id="ProtNLM"/>
    </source>
</evidence>
<gene>
    <name evidence="1" type="ORF">Esi_0013_0137</name>
</gene>
<evidence type="ECO:0000313" key="2">
    <source>
        <dbReference type="Proteomes" id="UP000002630"/>
    </source>
</evidence>
<dbReference type="EMBL" id="FN649760">
    <property type="protein sequence ID" value="CBN74206.1"/>
    <property type="molecule type" value="Genomic_DNA"/>
</dbReference>
<organism evidence="1 2">
    <name type="scientific">Ectocarpus siliculosus</name>
    <name type="common">Brown alga</name>
    <name type="synonym">Conferva siliculosa</name>
    <dbReference type="NCBI Taxonomy" id="2880"/>
    <lineage>
        <taxon>Eukaryota</taxon>
        <taxon>Sar</taxon>
        <taxon>Stramenopiles</taxon>
        <taxon>Ochrophyta</taxon>
        <taxon>PX clade</taxon>
        <taxon>Phaeophyceae</taxon>
        <taxon>Ectocarpales</taxon>
        <taxon>Ectocarpaceae</taxon>
        <taxon>Ectocarpus</taxon>
    </lineage>
</organism>
<dbReference type="InterPro" id="IPR011992">
    <property type="entry name" value="EF-hand-dom_pair"/>
</dbReference>
<dbReference type="InParanoid" id="D8LEC1"/>
<dbReference type="Proteomes" id="UP000002630">
    <property type="component" value="Unassembled WGS sequence"/>
</dbReference>
<dbReference type="AlphaFoldDB" id="D8LEC1"/>
<dbReference type="SUPFAM" id="SSF47473">
    <property type="entry name" value="EF-hand"/>
    <property type="match status" value="1"/>
</dbReference>